<keyword evidence="10" id="KW-1185">Reference proteome</keyword>
<feature type="domain" description="Major facilitator superfamily (MFS) profile" evidence="8">
    <location>
        <begin position="19"/>
        <end position="406"/>
    </location>
</feature>
<keyword evidence="2" id="KW-0813">Transport</keyword>
<dbReference type="PANTHER" id="PTHR23513:SF6">
    <property type="entry name" value="MAJOR FACILITATOR SUPERFAMILY ASSOCIATED DOMAIN-CONTAINING PROTEIN"/>
    <property type="match status" value="1"/>
</dbReference>
<dbReference type="PROSITE" id="PS50850">
    <property type="entry name" value="MFS"/>
    <property type="match status" value="1"/>
</dbReference>
<organism evidence="9 10">
    <name type="scientific">Amycolatopsis panacis</name>
    <dbReference type="NCBI Taxonomy" id="2340917"/>
    <lineage>
        <taxon>Bacteria</taxon>
        <taxon>Bacillati</taxon>
        <taxon>Actinomycetota</taxon>
        <taxon>Actinomycetes</taxon>
        <taxon>Pseudonocardiales</taxon>
        <taxon>Pseudonocardiaceae</taxon>
        <taxon>Amycolatopsis</taxon>
    </lineage>
</organism>
<evidence type="ECO:0000256" key="2">
    <source>
        <dbReference type="ARBA" id="ARBA00022448"/>
    </source>
</evidence>
<dbReference type="AlphaFoldDB" id="A0A419HJC1"/>
<evidence type="ECO:0000313" key="9">
    <source>
        <dbReference type="EMBL" id="RJQ75875.1"/>
    </source>
</evidence>
<keyword evidence="3" id="KW-1003">Cell membrane</keyword>
<evidence type="ECO:0000256" key="6">
    <source>
        <dbReference type="ARBA" id="ARBA00023136"/>
    </source>
</evidence>
<comment type="caution">
    <text evidence="9">The sequence shown here is derived from an EMBL/GenBank/DDBJ whole genome shotgun (WGS) entry which is preliminary data.</text>
</comment>
<dbReference type="RefSeq" id="WP_120026912.1">
    <property type="nucleotide sequence ID" value="NZ_QZFV01000153.1"/>
</dbReference>
<gene>
    <name evidence="9" type="ORF">D5S19_31105</name>
</gene>
<evidence type="ECO:0000256" key="3">
    <source>
        <dbReference type="ARBA" id="ARBA00022475"/>
    </source>
</evidence>
<proteinExistence type="predicted"/>
<dbReference type="EMBL" id="QZFV01000153">
    <property type="protein sequence ID" value="RJQ75875.1"/>
    <property type="molecule type" value="Genomic_DNA"/>
</dbReference>
<name>A0A419HJC1_9PSEU</name>
<sequence>MTSAKASGAQSRTGPLPAAFHRLLTAAAISGTGDGLRYAALPLLAASLTDRPSLVALVTVAGRAPWLLLGLTSGVVADRLNRRTLMWSTDFFRAALTGGFALVLAFGGGSPPALVVFAFLLGCAQVLFDTAAMSFLPAVIPDKRQLGPANGRLAAAQGITSLFLGPPIGGVLFGLSVVSVFAIDAASFLLAAALVLTLRSSPAARPAAKQSITADLATGLRWLWRNRELRDQTAVYCAISLITGVILAVFVLYVRGELELGGFGYGVLTAFFAVGNLLMAWLAPILRIRLGQPALLIGSVVAITGSLVLIGVVQLAATTALALFVFGCAGTTWLVITLTLRQEIVPDNLLARVTSCYRTVGNVANPVGALLGGLVTQLSSTPVTFLLCGGVMGAVSLGFHRSLRSD</sequence>
<dbReference type="PANTHER" id="PTHR23513">
    <property type="entry name" value="INTEGRAL MEMBRANE EFFLUX PROTEIN-RELATED"/>
    <property type="match status" value="1"/>
</dbReference>
<dbReference type="InterPro" id="IPR020846">
    <property type="entry name" value="MFS_dom"/>
</dbReference>
<evidence type="ECO:0000259" key="8">
    <source>
        <dbReference type="PROSITE" id="PS50850"/>
    </source>
</evidence>
<protein>
    <submittedName>
        <fullName evidence="9">MFS transporter</fullName>
    </submittedName>
</protein>
<comment type="subcellular location">
    <subcellularLocation>
        <location evidence="1">Cell membrane</location>
        <topology evidence="1">Multi-pass membrane protein</topology>
    </subcellularLocation>
</comment>
<feature type="transmembrane region" description="Helical" evidence="7">
    <location>
        <begin position="294"/>
        <end position="315"/>
    </location>
</feature>
<evidence type="ECO:0000256" key="7">
    <source>
        <dbReference type="SAM" id="Phobius"/>
    </source>
</evidence>
<keyword evidence="4 7" id="KW-0812">Transmembrane</keyword>
<evidence type="ECO:0000313" key="10">
    <source>
        <dbReference type="Proteomes" id="UP000285112"/>
    </source>
</evidence>
<dbReference type="Proteomes" id="UP000285112">
    <property type="component" value="Unassembled WGS sequence"/>
</dbReference>
<evidence type="ECO:0000256" key="5">
    <source>
        <dbReference type="ARBA" id="ARBA00022989"/>
    </source>
</evidence>
<feature type="transmembrane region" description="Helical" evidence="7">
    <location>
        <begin position="114"/>
        <end position="140"/>
    </location>
</feature>
<dbReference type="SUPFAM" id="SSF103473">
    <property type="entry name" value="MFS general substrate transporter"/>
    <property type="match status" value="1"/>
</dbReference>
<dbReference type="InterPro" id="IPR036259">
    <property type="entry name" value="MFS_trans_sf"/>
</dbReference>
<dbReference type="InterPro" id="IPR010290">
    <property type="entry name" value="TM_effector"/>
</dbReference>
<feature type="transmembrane region" description="Helical" evidence="7">
    <location>
        <begin position="90"/>
        <end position="108"/>
    </location>
</feature>
<dbReference type="Gene3D" id="1.20.1250.20">
    <property type="entry name" value="MFS general substrate transporter like domains"/>
    <property type="match status" value="1"/>
</dbReference>
<dbReference type="CDD" id="cd06173">
    <property type="entry name" value="MFS_MefA_like"/>
    <property type="match status" value="1"/>
</dbReference>
<feature type="transmembrane region" description="Helical" evidence="7">
    <location>
        <begin position="321"/>
        <end position="340"/>
    </location>
</feature>
<dbReference type="Pfam" id="PF05977">
    <property type="entry name" value="MFS_3"/>
    <property type="match status" value="1"/>
</dbReference>
<dbReference type="OrthoDB" id="145388at2"/>
<accession>A0A419HJC1</accession>
<dbReference type="GO" id="GO:0005886">
    <property type="term" value="C:plasma membrane"/>
    <property type="evidence" value="ECO:0007669"/>
    <property type="project" value="UniProtKB-SubCell"/>
</dbReference>
<dbReference type="GO" id="GO:0022857">
    <property type="term" value="F:transmembrane transporter activity"/>
    <property type="evidence" value="ECO:0007669"/>
    <property type="project" value="InterPro"/>
</dbReference>
<feature type="transmembrane region" description="Helical" evidence="7">
    <location>
        <begin position="152"/>
        <end position="173"/>
    </location>
</feature>
<keyword evidence="5 7" id="KW-1133">Transmembrane helix</keyword>
<evidence type="ECO:0000256" key="4">
    <source>
        <dbReference type="ARBA" id="ARBA00022692"/>
    </source>
</evidence>
<keyword evidence="6 7" id="KW-0472">Membrane</keyword>
<evidence type="ECO:0000256" key="1">
    <source>
        <dbReference type="ARBA" id="ARBA00004651"/>
    </source>
</evidence>
<feature type="transmembrane region" description="Helical" evidence="7">
    <location>
        <begin position="233"/>
        <end position="254"/>
    </location>
</feature>
<feature type="transmembrane region" description="Helical" evidence="7">
    <location>
        <begin position="260"/>
        <end position="282"/>
    </location>
</feature>
<reference evidence="9 10" key="1">
    <citation type="submission" date="2018-09" db="EMBL/GenBank/DDBJ databases">
        <title>YIM PH 21725 draft genome.</title>
        <authorList>
            <person name="Miao C."/>
        </authorList>
    </citation>
    <scope>NUCLEOTIDE SEQUENCE [LARGE SCALE GENOMIC DNA]</scope>
    <source>
        <strain evidence="10">YIM PH21725</strain>
    </source>
</reference>